<protein>
    <recommendedName>
        <fullName evidence="4">DUF11 domain-containing protein</fullName>
    </recommendedName>
</protein>
<gene>
    <name evidence="2" type="ORF">Q9K02_06715</name>
</gene>
<evidence type="ECO:0000256" key="1">
    <source>
        <dbReference type="SAM" id="SignalP"/>
    </source>
</evidence>
<evidence type="ECO:0000313" key="3">
    <source>
        <dbReference type="Proteomes" id="UP001240639"/>
    </source>
</evidence>
<keyword evidence="1" id="KW-0732">Signal</keyword>
<dbReference type="RefSeq" id="WP_305932200.1">
    <property type="nucleotide sequence ID" value="NZ_JAVAIM010000001.1"/>
</dbReference>
<sequence>MNKKVALSFGLACMALGFSAPATAQNDVALSSDVKVERTTVENGQSRTTLAAPEGVVPGDRLLFTTSYANGGNAVAENFVVTNPLPSAVRLAELDESFEVSVDGGETFAALDRLAVPDADAGRRPAELSDVTHIRWVLAQVAPGESGELSYYGIVR</sequence>
<dbReference type="EMBL" id="JAVAIM010000001">
    <property type="protein sequence ID" value="MDP4574830.1"/>
    <property type="molecule type" value="Genomic_DNA"/>
</dbReference>
<evidence type="ECO:0008006" key="4">
    <source>
        <dbReference type="Google" id="ProtNLM"/>
    </source>
</evidence>
<dbReference type="Proteomes" id="UP001240639">
    <property type="component" value="Unassembled WGS sequence"/>
</dbReference>
<feature type="signal peptide" evidence="1">
    <location>
        <begin position="1"/>
        <end position="24"/>
    </location>
</feature>
<reference evidence="2 3" key="1">
    <citation type="submission" date="2023-08" db="EMBL/GenBank/DDBJ databases">
        <title>genomic of G39.</title>
        <authorList>
            <person name="Wang Y."/>
        </authorList>
    </citation>
    <scope>NUCLEOTIDE SEQUENCE [LARGE SCALE GENOMIC DNA]</scope>
    <source>
        <strain evidence="2 3">G39</strain>
    </source>
</reference>
<feature type="chain" id="PRO_5047257245" description="DUF11 domain-containing protein" evidence="1">
    <location>
        <begin position="25"/>
        <end position="156"/>
    </location>
</feature>
<proteinExistence type="predicted"/>
<accession>A0ABT9HNX3</accession>
<evidence type="ECO:0000313" key="2">
    <source>
        <dbReference type="EMBL" id="MDP4574830.1"/>
    </source>
</evidence>
<name>A0ABT9HNX3_9SPHN</name>
<keyword evidence="3" id="KW-1185">Reference proteome</keyword>
<comment type="caution">
    <text evidence="2">The sequence shown here is derived from an EMBL/GenBank/DDBJ whole genome shotgun (WGS) entry which is preliminary data.</text>
</comment>
<organism evidence="2 3">
    <name type="scientific">Qipengyuania profundimaris</name>
    <dbReference type="NCBI Taxonomy" id="3067652"/>
    <lineage>
        <taxon>Bacteria</taxon>
        <taxon>Pseudomonadati</taxon>
        <taxon>Pseudomonadota</taxon>
        <taxon>Alphaproteobacteria</taxon>
        <taxon>Sphingomonadales</taxon>
        <taxon>Erythrobacteraceae</taxon>
        <taxon>Qipengyuania</taxon>
    </lineage>
</organism>